<feature type="transmembrane region" description="Helical" evidence="6">
    <location>
        <begin position="38"/>
        <end position="62"/>
    </location>
</feature>
<dbReference type="PANTHER" id="PTHR30086:SF21">
    <property type="entry name" value="TRANSPORT PROTEIN"/>
    <property type="match status" value="1"/>
</dbReference>
<dbReference type="PATRIC" id="fig|52133.19.peg.119"/>
<sequence>MNEIIAFVLVTILAVISPGADFALVTRNSYLFGRKLGLLTACGIACGVWLHISYSLIALSFLQSNIPSLLKIIQYIGATYLIYIGYKTFTQERVSFNAENISLSTFQTFKQGVLTNSLNPKTTLFVISLFSQIMRSENNVLHLLSFGAFISFSHLVWFLMIAYFCSTPTIRNQILAKQVVINRIIGSILSGLGLSLFFSNL</sequence>
<dbReference type="RefSeq" id="WP_061523623.1">
    <property type="nucleotide sequence ID" value="NZ_JRHX01000010.1"/>
</dbReference>
<dbReference type="GO" id="GO:0015171">
    <property type="term" value="F:amino acid transmembrane transporter activity"/>
    <property type="evidence" value="ECO:0007669"/>
    <property type="project" value="TreeGrafter"/>
</dbReference>
<dbReference type="Pfam" id="PF01810">
    <property type="entry name" value="LysE"/>
    <property type="match status" value="1"/>
</dbReference>
<dbReference type="AlphaFoldDB" id="A0A150I074"/>
<evidence type="ECO:0000256" key="6">
    <source>
        <dbReference type="SAM" id="Phobius"/>
    </source>
</evidence>
<dbReference type="EMBL" id="JRHX01000010">
    <property type="protein sequence ID" value="KXZ72987.1"/>
    <property type="molecule type" value="Genomic_DNA"/>
</dbReference>
<proteinExistence type="predicted"/>
<gene>
    <name evidence="7" type="primary">rhtC_1</name>
    <name evidence="7" type="ORF">AVENLUH13518_00111</name>
</gene>
<name>A0A150I074_9GAMM</name>
<organism evidence="7 8">
    <name type="scientific">Acinetobacter venetianus</name>
    <dbReference type="NCBI Taxonomy" id="52133"/>
    <lineage>
        <taxon>Bacteria</taxon>
        <taxon>Pseudomonadati</taxon>
        <taxon>Pseudomonadota</taxon>
        <taxon>Gammaproteobacteria</taxon>
        <taxon>Moraxellales</taxon>
        <taxon>Moraxellaceae</taxon>
        <taxon>Acinetobacter</taxon>
    </lineage>
</organism>
<dbReference type="Proteomes" id="UP000075544">
    <property type="component" value="Unassembled WGS sequence"/>
</dbReference>
<feature type="transmembrane region" description="Helical" evidence="6">
    <location>
        <begin position="140"/>
        <end position="159"/>
    </location>
</feature>
<comment type="subcellular location">
    <subcellularLocation>
        <location evidence="1">Cell membrane</location>
        <topology evidence="1">Multi-pass membrane protein</topology>
    </subcellularLocation>
</comment>
<evidence type="ECO:0000256" key="4">
    <source>
        <dbReference type="ARBA" id="ARBA00022989"/>
    </source>
</evidence>
<keyword evidence="2" id="KW-1003">Cell membrane</keyword>
<evidence type="ECO:0000313" key="7">
    <source>
        <dbReference type="EMBL" id="KXZ72987.1"/>
    </source>
</evidence>
<evidence type="ECO:0000256" key="5">
    <source>
        <dbReference type="ARBA" id="ARBA00023136"/>
    </source>
</evidence>
<evidence type="ECO:0000256" key="2">
    <source>
        <dbReference type="ARBA" id="ARBA00022475"/>
    </source>
</evidence>
<dbReference type="GO" id="GO:0005886">
    <property type="term" value="C:plasma membrane"/>
    <property type="evidence" value="ECO:0007669"/>
    <property type="project" value="UniProtKB-SubCell"/>
</dbReference>
<dbReference type="PANTHER" id="PTHR30086">
    <property type="entry name" value="ARGININE EXPORTER PROTEIN ARGO"/>
    <property type="match status" value="1"/>
</dbReference>
<evidence type="ECO:0000313" key="8">
    <source>
        <dbReference type="Proteomes" id="UP000075544"/>
    </source>
</evidence>
<keyword evidence="4 6" id="KW-1133">Transmembrane helix</keyword>
<dbReference type="InterPro" id="IPR001123">
    <property type="entry name" value="LeuE-type"/>
</dbReference>
<accession>A0A150I074</accession>
<reference evidence="7 8" key="1">
    <citation type="journal article" date="2016" name="Sci. Rep.">
        <title>Genomic and phenotypic characterization of the species Acinetobacter venetianus.</title>
        <authorList>
            <person name="Fondi M."/>
            <person name="Maida I."/>
            <person name="Perrin E."/>
            <person name="Orlandini V."/>
            <person name="La Torre L."/>
            <person name="Bosi E."/>
            <person name="Negroni A."/>
            <person name="Zanaroli G."/>
            <person name="Fava F."/>
            <person name="Decorosi F."/>
            <person name="Giovannetti L."/>
            <person name="Viti C."/>
            <person name="Vaneechoutte M."/>
            <person name="Dijkshoorn L."/>
            <person name="Fani R."/>
        </authorList>
    </citation>
    <scope>NUCLEOTIDE SEQUENCE [LARGE SCALE GENOMIC DNA]</scope>
    <source>
        <strain evidence="7 8">LUH13518</strain>
    </source>
</reference>
<keyword evidence="3 6" id="KW-0812">Transmembrane</keyword>
<comment type="caution">
    <text evidence="7">The sequence shown here is derived from an EMBL/GenBank/DDBJ whole genome shotgun (WGS) entry which is preliminary data.</text>
</comment>
<feature type="transmembrane region" description="Helical" evidence="6">
    <location>
        <begin position="180"/>
        <end position="198"/>
    </location>
</feature>
<evidence type="ECO:0000256" key="3">
    <source>
        <dbReference type="ARBA" id="ARBA00022692"/>
    </source>
</evidence>
<keyword evidence="5 6" id="KW-0472">Membrane</keyword>
<protein>
    <submittedName>
        <fullName evidence="7">Threonine efflux protein</fullName>
    </submittedName>
</protein>
<evidence type="ECO:0000256" key="1">
    <source>
        <dbReference type="ARBA" id="ARBA00004651"/>
    </source>
</evidence>